<gene>
    <name evidence="4" type="ORF">FLT43_22285</name>
    <name evidence="3" type="ORF">M5W83_22100</name>
</gene>
<protein>
    <submittedName>
        <fullName evidence="4">M56 family metallopeptidase</fullName>
    </submittedName>
</protein>
<feature type="transmembrane region" description="Helical" evidence="1">
    <location>
        <begin position="37"/>
        <end position="56"/>
    </location>
</feature>
<keyword evidence="6" id="KW-1185">Reference proteome</keyword>
<dbReference type="PANTHER" id="PTHR34978:SF3">
    <property type="entry name" value="SLR0241 PROTEIN"/>
    <property type="match status" value="1"/>
</dbReference>
<accession>A0AAP9E0G4</accession>
<feature type="transmembrane region" description="Helical" evidence="1">
    <location>
        <begin position="116"/>
        <end position="134"/>
    </location>
</feature>
<keyword evidence="1" id="KW-1133">Transmembrane helix</keyword>
<feature type="transmembrane region" description="Helical" evidence="1">
    <location>
        <begin position="6"/>
        <end position="25"/>
    </location>
</feature>
<sequence length="424" mass="47482">MMSLAVSLIIASFVGMGIWILQSSIKPVTKRVFSQTWHYFSSMIPVFFLLGGTEIINRLIPVLRSVLTGIGPPPASGTIAEQYAHVTPLEHTATNSSLLMRELFDYLVRFDHLEELVLSATLIWAVGAIVFLGVNIKKYRAFKQSVLQESWICNAVRCPVKVIVSTRVTTPMVMGLWKPVVVLPNVHFEEKRLAMILSHELVHIQRGDLLVKLLMLIANAVHWFNPAAYWLNKQINTLCELSCDEKVVKEMDMENRRFYGETLLSMLEYGVMQKNVVCTSSLCNTKKSMKRRLLNLMNVKKTNKSIMMLSLVAAIALVGSGGFAAYAAGTAMPSSVSKEVEGLNVSVEYPDGKVESFDKDGNRIAAKAKVRYKPKKLTTEEIVDRTKKHIEKGLDVPQGYIDDLPQKDLDALNETYGLELQKSK</sequence>
<evidence type="ECO:0000313" key="6">
    <source>
        <dbReference type="Proteomes" id="UP001209276"/>
    </source>
</evidence>
<evidence type="ECO:0000259" key="2">
    <source>
        <dbReference type="Pfam" id="PF05569"/>
    </source>
</evidence>
<dbReference type="AlphaFoldDB" id="A0AAP9E0G4"/>
<dbReference type="Proteomes" id="UP000315377">
    <property type="component" value="Chromosome"/>
</dbReference>
<organism evidence="4 5">
    <name type="scientific">Paenibacillus thiaminolyticus</name>
    <name type="common">Bacillus thiaminolyticus</name>
    <dbReference type="NCBI Taxonomy" id="49283"/>
    <lineage>
        <taxon>Bacteria</taxon>
        <taxon>Bacillati</taxon>
        <taxon>Bacillota</taxon>
        <taxon>Bacilli</taxon>
        <taxon>Bacillales</taxon>
        <taxon>Paenibacillaceae</taxon>
        <taxon>Paenibacillus</taxon>
    </lineage>
</organism>
<name>A0AAP9E0G4_PANTH</name>
<dbReference type="RefSeq" id="WP_087440633.1">
    <property type="nucleotide sequence ID" value="NZ_CABMNB010000008.1"/>
</dbReference>
<dbReference type="InterPro" id="IPR008756">
    <property type="entry name" value="Peptidase_M56"/>
</dbReference>
<dbReference type="CDD" id="cd07341">
    <property type="entry name" value="M56_BlaR1_MecR1_like"/>
    <property type="match status" value="1"/>
</dbReference>
<evidence type="ECO:0000256" key="1">
    <source>
        <dbReference type="SAM" id="Phobius"/>
    </source>
</evidence>
<dbReference type="Proteomes" id="UP001209276">
    <property type="component" value="Unassembled WGS sequence"/>
</dbReference>
<evidence type="ECO:0000313" key="3">
    <source>
        <dbReference type="EMBL" id="MCY9609851.1"/>
    </source>
</evidence>
<keyword evidence="1" id="KW-0472">Membrane</keyword>
<evidence type="ECO:0000313" key="5">
    <source>
        <dbReference type="Proteomes" id="UP000315377"/>
    </source>
</evidence>
<reference evidence="3 6" key="2">
    <citation type="submission" date="2022-05" db="EMBL/GenBank/DDBJ databases">
        <title>Genome Sequencing of Bee-Associated Microbes.</title>
        <authorList>
            <person name="Dunlap C."/>
        </authorList>
    </citation>
    <scope>NUCLEOTIDE SEQUENCE [LARGE SCALE GENOMIC DNA]</scope>
    <source>
        <strain evidence="3 6">NRRL B-14613</strain>
    </source>
</reference>
<feature type="transmembrane region" description="Helical" evidence="1">
    <location>
        <begin position="306"/>
        <end position="328"/>
    </location>
</feature>
<reference evidence="4 5" key="1">
    <citation type="submission" date="2019-07" db="EMBL/GenBank/DDBJ databases">
        <title>Paenibacillus thiaminolyticus NRRL B-4156.</title>
        <authorList>
            <person name="Hehnly C."/>
            <person name="Zhang L."/>
        </authorList>
    </citation>
    <scope>NUCLEOTIDE SEQUENCE [LARGE SCALE GENOMIC DNA]</scope>
    <source>
        <strain evidence="4 5">NRRL B-4156</strain>
    </source>
</reference>
<dbReference type="Pfam" id="PF05569">
    <property type="entry name" value="Peptidase_M56"/>
    <property type="match status" value="1"/>
</dbReference>
<dbReference type="PANTHER" id="PTHR34978">
    <property type="entry name" value="POSSIBLE SENSOR-TRANSDUCER PROTEIN BLAR"/>
    <property type="match status" value="1"/>
</dbReference>
<feature type="domain" description="Peptidase M56" evidence="2">
    <location>
        <begin position="9"/>
        <end position="295"/>
    </location>
</feature>
<evidence type="ECO:0000313" key="4">
    <source>
        <dbReference type="EMBL" id="QDM45901.1"/>
    </source>
</evidence>
<dbReference type="InterPro" id="IPR052173">
    <property type="entry name" value="Beta-lactam_resp_regulator"/>
</dbReference>
<dbReference type="GeneID" id="76998688"/>
<proteinExistence type="predicted"/>
<dbReference type="EMBL" id="JAMDMM010000044">
    <property type="protein sequence ID" value="MCY9609851.1"/>
    <property type="molecule type" value="Genomic_DNA"/>
</dbReference>
<keyword evidence="1" id="KW-0812">Transmembrane</keyword>
<dbReference type="EMBL" id="CP041405">
    <property type="protein sequence ID" value="QDM45901.1"/>
    <property type="molecule type" value="Genomic_DNA"/>
</dbReference>